<name>A0A975GLK3_9BACT</name>
<dbReference type="AlphaFoldDB" id="A0A975GLK3"/>
<proteinExistence type="predicted"/>
<dbReference type="EMBL" id="CP061800">
    <property type="protein sequence ID" value="QTA85724.1"/>
    <property type="molecule type" value="Genomic_DNA"/>
</dbReference>
<sequence length="46" mass="4990">MSGAAKKPGFFFRTGRSPPLEKAGFLPRPPCLPGDSPKTFRSTDTH</sequence>
<feature type="region of interest" description="Disordered" evidence="1">
    <location>
        <begin position="1"/>
        <end position="46"/>
    </location>
</feature>
<reference evidence="2" key="1">
    <citation type="journal article" date="2021" name="Microb. Physiol.">
        <title>Proteogenomic Insights into the Physiology of Marine, Sulfate-Reducing, Filamentous Desulfonema limicola and Desulfonema magnum.</title>
        <authorList>
            <person name="Schnaars V."/>
            <person name="Wohlbrand L."/>
            <person name="Scheve S."/>
            <person name="Hinrichs C."/>
            <person name="Reinhardt R."/>
            <person name="Rabus R."/>
        </authorList>
    </citation>
    <scope>NUCLEOTIDE SEQUENCE</scope>
    <source>
        <strain evidence="2">4be13</strain>
    </source>
</reference>
<dbReference type="KEGG" id="dmm:dnm_017380"/>
<organism evidence="2 3">
    <name type="scientific">Desulfonema magnum</name>
    <dbReference type="NCBI Taxonomy" id="45655"/>
    <lineage>
        <taxon>Bacteria</taxon>
        <taxon>Pseudomonadati</taxon>
        <taxon>Thermodesulfobacteriota</taxon>
        <taxon>Desulfobacteria</taxon>
        <taxon>Desulfobacterales</taxon>
        <taxon>Desulfococcaceae</taxon>
        <taxon>Desulfonema</taxon>
    </lineage>
</organism>
<evidence type="ECO:0000313" key="2">
    <source>
        <dbReference type="EMBL" id="QTA85724.1"/>
    </source>
</evidence>
<protein>
    <submittedName>
        <fullName evidence="2">Uncharacterized protein</fullName>
    </submittedName>
</protein>
<evidence type="ECO:0000256" key="1">
    <source>
        <dbReference type="SAM" id="MobiDB-lite"/>
    </source>
</evidence>
<accession>A0A975GLK3</accession>
<keyword evidence="3" id="KW-1185">Reference proteome</keyword>
<gene>
    <name evidence="2" type="ORF">dnm_017380</name>
</gene>
<dbReference type="Proteomes" id="UP000663722">
    <property type="component" value="Chromosome"/>
</dbReference>
<evidence type="ECO:0000313" key="3">
    <source>
        <dbReference type="Proteomes" id="UP000663722"/>
    </source>
</evidence>